<name>A0AAJ2U5F0_ALKPS</name>
<proteinExistence type="predicted"/>
<dbReference type="EMBL" id="JAWJAY010000661">
    <property type="protein sequence ID" value="MDV2887925.1"/>
    <property type="molecule type" value="Genomic_DNA"/>
</dbReference>
<sequence length="89" mass="10375">IANGHSLLYWDNDGDLLSNYSLSYLFVQYVKKQVNQGDQIFKEILTDRDNNYKAIENVAKKYISREMTFGKLMTNFRIALLLKEATGLY</sequence>
<evidence type="ECO:0000313" key="1">
    <source>
        <dbReference type="EMBL" id="MDV2887925.1"/>
    </source>
</evidence>
<comment type="caution">
    <text evidence="1">The sequence shown here is derived from an EMBL/GenBank/DDBJ whole genome shotgun (WGS) entry which is preliminary data.</text>
</comment>
<protein>
    <submittedName>
        <fullName evidence="1">Uncharacterized protein</fullName>
    </submittedName>
</protein>
<evidence type="ECO:0000313" key="2">
    <source>
        <dbReference type="Proteomes" id="UP001285636"/>
    </source>
</evidence>
<reference evidence="1" key="1">
    <citation type="submission" date="2023-10" db="EMBL/GenBank/DDBJ databases">
        <title>Screening of Alkalihalophilus pseudofirmusBZ-TG-HK211 and Its Alleviation of Salt Stress on Rapeseed Growth.</title>
        <authorList>
            <person name="Zhao B."/>
            <person name="Guo T."/>
        </authorList>
    </citation>
    <scope>NUCLEOTIDE SEQUENCE</scope>
    <source>
        <strain evidence="1">BZ-TG-HK211</strain>
    </source>
</reference>
<feature type="non-terminal residue" evidence="1">
    <location>
        <position position="1"/>
    </location>
</feature>
<accession>A0AAJ2U5F0</accession>
<dbReference type="AlphaFoldDB" id="A0AAJ2U5F0"/>
<dbReference type="Proteomes" id="UP001285636">
    <property type="component" value="Unassembled WGS sequence"/>
</dbReference>
<gene>
    <name evidence="1" type="ORF">RYX45_22415</name>
</gene>
<feature type="non-terminal residue" evidence="1">
    <location>
        <position position="89"/>
    </location>
</feature>
<organism evidence="1 2">
    <name type="scientific">Alkalihalophilus pseudofirmus</name>
    <name type="common">Bacillus pseudofirmus</name>
    <dbReference type="NCBI Taxonomy" id="79885"/>
    <lineage>
        <taxon>Bacteria</taxon>
        <taxon>Bacillati</taxon>
        <taxon>Bacillota</taxon>
        <taxon>Bacilli</taxon>
        <taxon>Bacillales</taxon>
        <taxon>Bacillaceae</taxon>
        <taxon>Alkalihalophilus</taxon>
    </lineage>
</organism>